<evidence type="ECO:0000259" key="10">
    <source>
        <dbReference type="Pfam" id="PF00535"/>
    </source>
</evidence>
<sequence>MSEYFGGVGVDATVGTDGGRSSGAHDLVSLVVPFYNEADGIETFFREVTPVLERIPGIDYEIVCVNDGSADSTLERLLAVCADNPRVRVVDLSRNFGKEAALTAGIDEAQGAAVIPFDADLQDPPEAIARLVQRWREGFDVVLAKRAERNTDTYMKRGTAALFYRVHNAISETTIPENAGDFRLMSRQVVDALKQLPENRRFMKGLFSWVGFRTAQIEYERLPRTAGETKFSAWKLWNFALEGLTSFGTWPLRVWTYIGGGTALFAIAYAIYLALRTMIRGVDVPGYASIITAVLFLGGTQLIGIGVIGEYIGRIYMESKRRPVYIVRRVYRQGAS</sequence>
<dbReference type="OrthoDB" id="9811884at2"/>
<dbReference type="AlphaFoldDB" id="A0A2N7VNP9"/>
<organism evidence="11 12">
    <name type="scientific">Trinickia dabaoshanensis</name>
    <dbReference type="NCBI Taxonomy" id="564714"/>
    <lineage>
        <taxon>Bacteria</taxon>
        <taxon>Pseudomonadati</taxon>
        <taxon>Pseudomonadota</taxon>
        <taxon>Betaproteobacteria</taxon>
        <taxon>Burkholderiales</taxon>
        <taxon>Burkholderiaceae</taxon>
        <taxon>Trinickia</taxon>
    </lineage>
</organism>
<keyword evidence="3" id="KW-0328">Glycosyltransferase</keyword>
<feature type="domain" description="Glycosyltransferase 2-like" evidence="10">
    <location>
        <begin position="29"/>
        <end position="192"/>
    </location>
</feature>
<dbReference type="Gene3D" id="3.90.550.10">
    <property type="entry name" value="Spore Coat Polysaccharide Biosynthesis Protein SpsA, Chain A"/>
    <property type="match status" value="1"/>
</dbReference>
<keyword evidence="6 9" id="KW-1133">Transmembrane helix</keyword>
<dbReference type="GO" id="GO:0005886">
    <property type="term" value="C:plasma membrane"/>
    <property type="evidence" value="ECO:0007669"/>
    <property type="project" value="UniProtKB-SubCell"/>
</dbReference>
<evidence type="ECO:0000256" key="6">
    <source>
        <dbReference type="ARBA" id="ARBA00022989"/>
    </source>
</evidence>
<keyword evidence="2" id="KW-1003">Cell membrane</keyword>
<dbReference type="SUPFAM" id="SSF53448">
    <property type="entry name" value="Nucleotide-diphospho-sugar transferases"/>
    <property type="match status" value="1"/>
</dbReference>
<evidence type="ECO:0000256" key="7">
    <source>
        <dbReference type="ARBA" id="ARBA00023136"/>
    </source>
</evidence>
<name>A0A2N7VNP9_9BURK</name>
<evidence type="ECO:0000256" key="4">
    <source>
        <dbReference type="ARBA" id="ARBA00022679"/>
    </source>
</evidence>
<dbReference type="InterPro" id="IPR001173">
    <property type="entry name" value="Glyco_trans_2-like"/>
</dbReference>
<evidence type="ECO:0000313" key="11">
    <source>
        <dbReference type="EMBL" id="PMS18794.1"/>
    </source>
</evidence>
<dbReference type="InterPro" id="IPR050256">
    <property type="entry name" value="Glycosyltransferase_2"/>
</dbReference>
<keyword evidence="4 11" id="KW-0808">Transferase</keyword>
<accession>A0A2N7VNP9</accession>
<dbReference type="EMBL" id="PNYA01000013">
    <property type="protein sequence ID" value="PMS18794.1"/>
    <property type="molecule type" value="Genomic_DNA"/>
</dbReference>
<evidence type="ECO:0000256" key="8">
    <source>
        <dbReference type="ARBA" id="ARBA00038152"/>
    </source>
</evidence>
<evidence type="ECO:0000256" key="1">
    <source>
        <dbReference type="ARBA" id="ARBA00004651"/>
    </source>
</evidence>
<evidence type="ECO:0000256" key="5">
    <source>
        <dbReference type="ARBA" id="ARBA00022692"/>
    </source>
</evidence>
<keyword evidence="5 9" id="KW-0812">Transmembrane</keyword>
<dbReference type="Proteomes" id="UP000235616">
    <property type="component" value="Unassembled WGS sequence"/>
</dbReference>
<keyword evidence="12" id="KW-1185">Reference proteome</keyword>
<comment type="subcellular location">
    <subcellularLocation>
        <location evidence="1">Cell membrane</location>
        <topology evidence="1">Multi-pass membrane protein</topology>
    </subcellularLocation>
</comment>
<comment type="caution">
    <text evidence="11">The sequence shown here is derived from an EMBL/GenBank/DDBJ whole genome shotgun (WGS) entry which is preliminary data.</text>
</comment>
<dbReference type="GO" id="GO:0016757">
    <property type="term" value="F:glycosyltransferase activity"/>
    <property type="evidence" value="ECO:0007669"/>
    <property type="project" value="UniProtKB-KW"/>
</dbReference>
<evidence type="ECO:0000256" key="2">
    <source>
        <dbReference type="ARBA" id="ARBA00022475"/>
    </source>
</evidence>
<evidence type="ECO:0000313" key="12">
    <source>
        <dbReference type="Proteomes" id="UP000235616"/>
    </source>
</evidence>
<dbReference type="PANTHER" id="PTHR48090:SF1">
    <property type="entry name" value="PROPHAGE BACTOPRENOL GLUCOSYL TRANSFERASE HOMOLOG"/>
    <property type="match status" value="1"/>
</dbReference>
<comment type="similarity">
    <text evidence="8">Belongs to the glycosyltransferase 2 family. GtrB subfamily.</text>
</comment>
<dbReference type="PANTHER" id="PTHR48090">
    <property type="entry name" value="UNDECAPRENYL-PHOSPHATE 4-DEOXY-4-FORMAMIDO-L-ARABINOSE TRANSFERASE-RELATED"/>
    <property type="match status" value="1"/>
</dbReference>
<evidence type="ECO:0000256" key="9">
    <source>
        <dbReference type="SAM" id="Phobius"/>
    </source>
</evidence>
<dbReference type="CDD" id="cd04187">
    <property type="entry name" value="DPM1_like_bac"/>
    <property type="match status" value="1"/>
</dbReference>
<dbReference type="FunFam" id="3.90.550.10:FF:000079">
    <property type="entry name" value="Probable glycosyl transferase"/>
    <property type="match status" value="1"/>
</dbReference>
<feature type="transmembrane region" description="Helical" evidence="9">
    <location>
        <begin position="287"/>
        <end position="312"/>
    </location>
</feature>
<keyword evidence="7 9" id="KW-0472">Membrane</keyword>
<proteinExistence type="inferred from homology"/>
<dbReference type="Pfam" id="PF00535">
    <property type="entry name" value="Glycos_transf_2"/>
    <property type="match status" value="1"/>
</dbReference>
<dbReference type="RefSeq" id="WP_102646345.1">
    <property type="nucleotide sequence ID" value="NZ_PNYA01000013.1"/>
</dbReference>
<protein>
    <submittedName>
        <fullName evidence="11">Glycosyltransferase</fullName>
    </submittedName>
</protein>
<reference evidence="11 12" key="1">
    <citation type="submission" date="2018-01" db="EMBL/GenBank/DDBJ databases">
        <title>Whole genome analyses suggest that Burkholderia sensu lato contains two further novel genera in the rhizoxinica-symbiotica group Mycetohabitans gen. nov., and Trinickia gen. nov.: implications for the evolution of diazotrophy and nodulation in the Burkholderiaceae.</title>
        <authorList>
            <person name="Estrada-de los Santos P."/>
            <person name="Palmer M."/>
            <person name="Chavez-Ramirez B."/>
            <person name="Beukes C."/>
            <person name="Steenkamp E.T."/>
            <person name="Hirsch A.M."/>
            <person name="Manyaka P."/>
            <person name="Maluk M."/>
            <person name="Lafos M."/>
            <person name="Crook M."/>
            <person name="Gross E."/>
            <person name="Simon M.F."/>
            <person name="Bueno dos Reis Junior F."/>
            <person name="Poole P.S."/>
            <person name="Venter S.N."/>
            <person name="James E.K."/>
        </authorList>
    </citation>
    <scope>NUCLEOTIDE SEQUENCE [LARGE SCALE GENOMIC DNA]</scope>
    <source>
        <strain evidence="11 12">GIMN1.004</strain>
    </source>
</reference>
<evidence type="ECO:0000256" key="3">
    <source>
        <dbReference type="ARBA" id="ARBA00022676"/>
    </source>
</evidence>
<gene>
    <name evidence="11" type="ORF">C0Z18_15780</name>
</gene>
<dbReference type="InterPro" id="IPR029044">
    <property type="entry name" value="Nucleotide-diphossugar_trans"/>
</dbReference>
<feature type="transmembrane region" description="Helical" evidence="9">
    <location>
        <begin position="254"/>
        <end position="275"/>
    </location>
</feature>